<name>A0A1Q6F7T9_9BACT</name>
<gene>
    <name evidence="1" type="ORF">BHV66_04500</name>
</gene>
<protein>
    <submittedName>
        <fullName evidence="1">Uncharacterized protein</fullName>
    </submittedName>
</protein>
<sequence>MRFFVDAGMSGDDFVFMRAVFVHLGFGPDNTSYARRVVQGLSAELVRYVPDRALLRSVNFSVIGFSLRQFDAAAFVVRGRSHLQR</sequence>
<dbReference type="STRING" id="28117.BHV66_04500"/>
<accession>A0A1Q6F7T9</accession>
<evidence type="ECO:0000313" key="1">
    <source>
        <dbReference type="EMBL" id="OKY94921.1"/>
    </source>
</evidence>
<dbReference type="Proteomes" id="UP000187417">
    <property type="component" value="Unassembled WGS sequence"/>
</dbReference>
<comment type="caution">
    <text evidence="1">The sequence shown here is derived from an EMBL/GenBank/DDBJ whole genome shotgun (WGS) entry which is preliminary data.</text>
</comment>
<organism evidence="1 2">
    <name type="scientific">Alistipes putredinis</name>
    <dbReference type="NCBI Taxonomy" id="28117"/>
    <lineage>
        <taxon>Bacteria</taxon>
        <taxon>Pseudomonadati</taxon>
        <taxon>Bacteroidota</taxon>
        <taxon>Bacteroidia</taxon>
        <taxon>Bacteroidales</taxon>
        <taxon>Rikenellaceae</taxon>
        <taxon>Alistipes</taxon>
    </lineage>
</organism>
<evidence type="ECO:0000313" key="2">
    <source>
        <dbReference type="Proteomes" id="UP000187417"/>
    </source>
</evidence>
<reference evidence="1 2" key="1">
    <citation type="journal article" date="2016" name="Nat. Biotechnol.">
        <title>Measurement of bacterial replication rates in microbial communities.</title>
        <authorList>
            <person name="Brown C.T."/>
            <person name="Olm M.R."/>
            <person name="Thomas B.C."/>
            <person name="Banfield J.F."/>
        </authorList>
    </citation>
    <scope>NUCLEOTIDE SEQUENCE [LARGE SCALE GENOMIC DNA]</scope>
    <source>
        <strain evidence="1">CAG:67_53_122</strain>
    </source>
</reference>
<dbReference type="AlphaFoldDB" id="A0A1Q6F7T9"/>
<proteinExistence type="predicted"/>
<dbReference type="EMBL" id="MNQH01000024">
    <property type="protein sequence ID" value="OKY94921.1"/>
    <property type="molecule type" value="Genomic_DNA"/>
</dbReference>